<evidence type="ECO:0000256" key="1">
    <source>
        <dbReference type="SAM" id="MobiDB-lite"/>
    </source>
</evidence>
<organism evidence="2 3">
    <name type="scientific">Prorocentrum cordatum</name>
    <dbReference type="NCBI Taxonomy" id="2364126"/>
    <lineage>
        <taxon>Eukaryota</taxon>
        <taxon>Sar</taxon>
        <taxon>Alveolata</taxon>
        <taxon>Dinophyceae</taxon>
        <taxon>Prorocentrales</taxon>
        <taxon>Prorocentraceae</taxon>
        <taxon>Prorocentrum</taxon>
    </lineage>
</organism>
<protein>
    <submittedName>
        <fullName evidence="2">Uncharacterized protein</fullName>
    </submittedName>
</protein>
<feature type="compositionally biased region" description="Basic and acidic residues" evidence="1">
    <location>
        <begin position="168"/>
        <end position="188"/>
    </location>
</feature>
<evidence type="ECO:0000313" key="3">
    <source>
        <dbReference type="Proteomes" id="UP001189429"/>
    </source>
</evidence>
<sequence>MPLDVTIDFADRFAGVFKLCCEGNARVIAMSAAELSGSPAVRKLSGKVDGDDHHVATVAAMKQALTNFMMDEAHLDKDKKSELVKNLGCVCHVGALDMRQALVVPPGWLVATAAPVGPTRFLGVSVPFLDPTACGFLRRLPPDLEILDKLPKVKGEGDVRMLADGGAEENRDDKPDAAEAKPDQKPEDEPQEPAGLDDEASPGAEGAAEKAEKSQAE</sequence>
<accession>A0ABN9V303</accession>
<feature type="compositionally biased region" description="Basic and acidic residues" evidence="1">
    <location>
        <begin position="207"/>
        <end position="217"/>
    </location>
</feature>
<evidence type="ECO:0000313" key="2">
    <source>
        <dbReference type="EMBL" id="CAK0867160.1"/>
    </source>
</evidence>
<reference evidence="2" key="1">
    <citation type="submission" date="2023-10" db="EMBL/GenBank/DDBJ databases">
        <authorList>
            <person name="Chen Y."/>
            <person name="Shah S."/>
            <person name="Dougan E. K."/>
            <person name="Thang M."/>
            <person name="Chan C."/>
        </authorList>
    </citation>
    <scope>NUCLEOTIDE SEQUENCE [LARGE SCALE GENOMIC DNA]</scope>
</reference>
<feature type="compositionally biased region" description="Acidic residues" evidence="1">
    <location>
        <begin position="189"/>
        <end position="200"/>
    </location>
</feature>
<comment type="caution">
    <text evidence="2">The sequence shown here is derived from an EMBL/GenBank/DDBJ whole genome shotgun (WGS) entry which is preliminary data.</text>
</comment>
<dbReference type="EMBL" id="CAUYUJ010016615">
    <property type="protein sequence ID" value="CAK0867160.1"/>
    <property type="molecule type" value="Genomic_DNA"/>
</dbReference>
<gene>
    <name evidence="2" type="ORF">PCOR1329_LOCUS54159</name>
</gene>
<keyword evidence="3" id="KW-1185">Reference proteome</keyword>
<proteinExistence type="predicted"/>
<name>A0ABN9V303_9DINO</name>
<feature type="region of interest" description="Disordered" evidence="1">
    <location>
        <begin position="158"/>
        <end position="217"/>
    </location>
</feature>
<dbReference type="Proteomes" id="UP001189429">
    <property type="component" value="Unassembled WGS sequence"/>
</dbReference>